<keyword evidence="2" id="KW-1185">Reference proteome</keyword>
<evidence type="ECO:0000313" key="2">
    <source>
        <dbReference type="Proteomes" id="UP000091967"/>
    </source>
</evidence>
<gene>
    <name evidence="1" type="ORF">FPOA_06743</name>
</gene>
<accession>A0A1B8AIP3</accession>
<reference evidence="1 2" key="1">
    <citation type="submission" date="2016-06" db="EMBL/GenBank/DDBJ databases">
        <title>Living apart together: crosstalk between the core and supernumerary genomes in a fungal plant pathogen.</title>
        <authorList>
            <person name="Vanheule A."/>
            <person name="Audenaert K."/>
            <person name="Warris S."/>
            <person name="Van De Geest H."/>
            <person name="Schijlen E."/>
            <person name="Hofte M."/>
            <person name="De Saeger S."/>
            <person name="Haesaert G."/>
            <person name="Waalwijk C."/>
            <person name="Van Der Lee T."/>
        </authorList>
    </citation>
    <scope>NUCLEOTIDE SEQUENCE [LARGE SCALE GENOMIC DNA]</scope>
    <source>
        <strain evidence="1 2">2516</strain>
    </source>
</reference>
<dbReference type="InterPro" id="IPR012338">
    <property type="entry name" value="Beta-lactam/transpept-like"/>
</dbReference>
<dbReference type="AlphaFoldDB" id="A0A1B8AIP3"/>
<comment type="caution">
    <text evidence="1">The sequence shown here is derived from an EMBL/GenBank/DDBJ whole genome shotgun (WGS) entry which is preliminary data.</text>
</comment>
<proteinExistence type="predicted"/>
<sequence length="202" mass="22618">MTVVGSVRSCTNDLVEFYSSFMDAANDQFANKTTSTSRSPFKQIKHILRPHSQLTLVSLREQSYALGWGRAELPAVLGAFSYNKHLLPTILQIGEGGPNRLIIYHGGSIQGFTSVVFLLPETKTAIITLQNSTRLRYACDWIPKMMIYQLSGPGLKHIDFKELATNAARTGTELADRVNDELEKGREKDTKPLEFKAYTGRY</sequence>
<dbReference type="Gene3D" id="3.40.710.10">
    <property type="entry name" value="DD-peptidase/beta-lactamase superfamily"/>
    <property type="match status" value="1"/>
</dbReference>
<dbReference type="EMBL" id="LYXU01000003">
    <property type="protein sequence ID" value="OBS20370.1"/>
    <property type="molecule type" value="Genomic_DNA"/>
</dbReference>
<evidence type="ECO:0000313" key="1">
    <source>
        <dbReference type="EMBL" id="OBS20370.1"/>
    </source>
</evidence>
<dbReference type="STRING" id="36050.A0A1B8AIP3"/>
<protein>
    <submittedName>
        <fullName evidence="1">Uncharacterized protein</fullName>
    </submittedName>
</protein>
<organism evidence="1 2">
    <name type="scientific">Fusarium poae</name>
    <dbReference type="NCBI Taxonomy" id="36050"/>
    <lineage>
        <taxon>Eukaryota</taxon>
        <taxon>Fungi</taxon>
        <taxon>Dikarya</taxon>
        <taxon>Ascomycota</taxon>
        <taxon>Pezizomycotina</taxon>
        <taxon>Sordariomycetes</taxon>
        <taxon>Hypocreomycetidae</taxon>
        <taxon>Hypocreales</taxon>
        <taxon>Nectriaceae</taxon>
        <taxon>Fusarium</taxon>
    </lineage>
</organism>
<dbReference type="Proteomes" id="UP000091967">
    <property type="component" value="Unassembled WGS sequence"/>
</dbReference>
<name>A0A1B8AIP3_FUSPO</name>
<dbReference type="SUPFAM" id="SSF56601">
    <property type="entry name" value="beta-lactamase/transpeptidase-like"/>
    <property type="match status" value="1"/>
</dbReference>